<dbReference type="PROSITE" id="PS50850">
    <property type="entry name" value="MFS"/>
    <property type="match status" value="1"/>
</dbReference>
<dbReference type="Proteomes" id="UP000673821">
    <property type="component" value="Unassembled WGS sequence"/>
</dbReference>
<organism evidence="8 9">
    <name type="scientific">Paraburkholderia nemoris</name>
    <dbReference type="NCBI Taxonomy" id="2793076"/>
    <lineage>
        <taxon>Bacteria</taxon>
        <taxon>Pseudomonadati</taxon>
        <taxon>Pseudomonadota</taxon>
        <taxon>Betaproteobacteria</taxon>
        <taxon>Burkholderiales</taxon>
        <taxon>Burkholderiaceae</taxon>
        <taxon>Paraburkholderia</taxon>
    </lineage>
</organism>
<feature type="transmembrane region" description="Helical" evidence="6">
    <location>
        <begin position="315"/>
        <end position="334"/>
    </location>
</feature>
<feature type="transmembrane region" description="Helical" evidence="6">
    <location>
        <begin position="184"/>
        <end position="204"/>
    </location>
</feature>
<dbReference type="InterPro" id="IPR036259">
    <property type="entry name" value="MFS_trans_sf"/>
</dbReference>
<protein>
    <submittedName>
        <fullName evidence="8">Tartrate transporter</fullName>
    </submittedName>
</protein>
<evidence type="ECO:0000313" key="8">
    <source>
        <dbReference type="EMBL" id="CAE6791588.1"/>
    </source>
</evidence>
<dbReference type="RefSeq" id="WP_200659592.1">
    <property type="nucleotide sequence ID" value="NZ_CAJNBH010000014.1"/>
</dbReference>
<evidence type="ECO:0000256" key="6">
    <source>
        <dbReference type="SAM" id="Phobius"/>
    </source>
</evidence>
<dbReference type="SUPFAM" id="SSF103473">
    <property type="entry name" value="MFS general substrate transporter"/>
    <property type="match status" value="1"/>
</dbReference>
<comment type="caution">
    <text evidence="8">The sequence shown here is derived from an EMBL/GenBank/DDBJ whole genome shotgun (WGS) entry which is preliminary data.</text>
</comment>
<dbReference type="EMBL" id="CAJNBH010000014">
    <property type="protein sequence ID" value="CAE6791588.1"/>
    <property type="molecule type" value="Genomic_DNA"/>
</dbReference>
<comment type="subcellular location">
    <subcellularLocation>
        <location evidence="1">Membrane</location>
        <topology evidence="1">Multi-pass membrane protein</topology>
    </subcellularLocation>
</comment>
<gene>
    <name evidence="8" type="primary">ttuB_8</name>
    <name evidence="8" type="ORF">R69776_04790</name>
</gene>
<reference evidence="8 9" key="1">
    <citation type="submission" date="2021-02" db="EMBL/GenBank/DDBJ databases">
        <authorList>
            <person name="Vanwijnsberghe S."/>
        </authorList>
    </citation>
    <scope>NUCLEOTIDE SEQUENCE [LARGE SCALE GENOMIC DNA]</scope>
    <source>
        <strain evidence="8 9">R-69776</strain>
    </source>
</reference>
<dbReference type="PANTHER" id="PTHR43791">
    <property type="entry name" value="PERMEASE-RELATED"/>
    <property type="match status" value="1"/>
</dbReference>
<keyword evidence="5 6" id="KW-0472">Membrane</keyword>
<feature type="transmembrane region" description="Helical" evidence="6">
    <location>
        <begin position="283"/>
        <end position="303"/>
    </location>
</feature>
<feature type="transmembrane region" description="Helical" evidence="6">
    <location>
        <begin position="340"/>
        <end position="361"/>
    </location>
</feature>
<sequence length="451" mass="48359">MDIEARTITRVTVRLIPFLIVCYFIAYLDRVNVGFAALQMNKALGLSASAFGFGAGIFFIAYFFFEVPSNLLLEKFGARRWIARIMFTWGILAGAMAYIPDIARFTGLSPAHVFYGLRILLGVAEAGFFPGIIFLLTLWFPAAYRARVVGYFMAAIPLSTVIGGPISGALLSMDGRGGLAGWQWVYLIEALPALVLSFGVLFYLTDKPADATWLAKDERDWLVARQAQEREHREAVRTFSVKEALFNPRVLAVALIYFGANATNYGLSFFLPQIVKSFGLTNLQTGFVTSLPYIVGVVSMIYWGRHSDRKLERKWHVAIALLVAAGGIAAAAGLDNPVQKMIALSIAGFGIFGCLPVIWTLPAAFLSGAAAAGGIAAVNSLGNLAGFFGPYAMGWIKDSTGGFGAGLLCLSGAGLVGVAAVLLLHHDTSLEASCSLPDSGVAGREKVARQS</sequence>
<dbReference type="CDD" id="cd17319">
    <property type="entry name" value="MFS_ExuT_GudP_like"/>
    <property type="match status" value="1"/>
</dbReference>
<keyword evidence="2" id="KW-0813">Transport</keyword>
<feature type="transmembrane region" description="Helical" evidence="6">
    <location>
        <begin position="81"/>
        <end position="99"/>
    </location>
</feature>
<evidence type="ECO:0000256" key="1">
    <source>
        <dbReference type="ARBA" id="ARBA00004141"/>
    </source>
</evidence>
<name>A0ABN7MBK3_9BURK</name>
<feature type="domain" description="Major facilitator superfamily (MFS) profile" evidence="7">
    <location>
        <begin position="15"/>
        <end position="429"/>
    </location>
</feature>
<keyword evidence="3 6" id="KW-0812">Transmembrane</keyword>
<feature type="transmembrane region" description="Helical" evidence="6">
    <location>
        <begin position="403"/>
        <end position="424"/>
    </location>
</feature>
<accession>A0ABN7MBK3</accession>
<dbReference type="PANTHER" id="PTHR43791:SF36">
    <property type="entry name" value="TRANSPORTER, PUTATIVE (AFU_ORTHOLOGUE AFUA_6G08340)-RELATED"/>
    <property type="match status" value="1"/>
</dbReference>
<evidence type="ECO:0000256" key="2">
    <source>
        <dbReference type="ARBA" id="ARBA00022448"/>
    </source>
</evidence>
<dbReference type="Pfam" id="PF07690">
    <property type="entry name" value="MFS_1"/>
    <property type="match status" value="1"/>
</dbReference>
<feature type="transmembrane region" description="Helical" evidence="6">
    <location>
        <begin position="148"/>
        <end position="172"/>
    </location>
</feature>
<evidence type="ECO:0000256" key="4">
    <source>
        <dbReference type="ARBA" id="ARBA00022989"/>
    </source>
</evidence>
<evidence type="ECO:0000256" key="3">
    <source>
        <dbReference type="ARBA" id="ARBA00022692"/>
    </source>
</evidence>
<evidence type="ECO:0000313" key="9">
    <source>
        <dbReference type="Proteomes" id="UP000673821"/>
    </source>
</evidence>
<feature type="transmembrane region" description="Helical" evidence="6">
    <location>
        <begin position="48"/>
        <end position="69"/>
    </location>
</feature>
<feature type="transmembrane region" description="Helical" evidence="6">
    <location>
        <begin position="368"/>
        <end position="391"/>
    </location>
</feature>
<evidence type="ECO:0000259" key="7">
    <source>
        <dbReference type="PROSITE" id="PS50850"/>
    </source>
</evidence>
<dbReference type="Gene3D" id="1.20.1250.20">
    <property type="entry name" value="MFS general substrate transporter like domains"/>
    <property type="match status" value="2"/>
</dbReference>
<evidence type="ECO:0000256" key="5">
    <source>
        <dbReference type="ARBA" id="ARBA00023136"/>
    </source>
</evidence>
<feature type="transmembrane region" description="Helical" evidence="6">
    <location>
        <begin position="250"/>
        <end position="271"/>
    </location>
</feature>
<keyword evidence="9" id="KW-1185">Reference proteome</keyword>
<dbReference type="InterPro" id="IPR020846">
    <property type="entry name" value="MFS_dom"/>
</dbReference>
<feature type="transmembrane region" description="Helical" evidence="6">
    <location>
        <begin position="119"/>
        <end position="141"/>
    </location>
</feature>
<keyword evidence="4 6" id="KW-1133">Transmembrane helix</keyword>
<feature type="transmembrane region" description="Helical" evidence="6">
    <location>
        <begin position="12"/>
        <end position="28"/>
    </location>
</feature>
<proteinExistence type="predicted"/>
<dbReference type="InterPro" id="IPR011701">
    <property type="entry name" value="MFS"/>
</dbReference>